<name>A0A0E0KAE4_ORYPU</name>
<dbReference type="PANTHER" id="PTHR33085">
    <property type="entry name" value="OS12G0113100 PROTEIN-RELATED"/>
    <property type="match status" value="1"/>
</dbReference>
<dbReference type="Gramene" id="OPUNC03G07760.1">
    <property type="protein sequence ID" value="OPUNC03G07760.1"/>
    <property type="gene ID" value="OPUNC03G07760"/>
</dbReference>
<dbReference type="AlphaFoldDB" id="A0A0E0KAE4"/>
<feature type="compositionally biased region" description="Basic residues" evidence="1">
    <location>
        <begin position="15"/>
        <end position="24"/>
    </location>
</feature>
<evidence type="ECO:0000313" key="3">
    <source>
        <dbReference type="Proteomes" id="UP000026962"/>
    </source>
</evidence>
<protein>
    <recommendedName>
        <fullName evidence="4">DUF295 domain-containing protein</fullName>
    </recommendedName>
</protein>
<reference evidence="2" key="2">
    <citation type="submission" date="2018-05" db="EMBL/GenBank/DDBJ databases">
        <title>OpunRS2 (Oryza punctata Reference Sequence Version 2).</title>
        <authorList>
            <person name="Zhang J."/>
            <person name="Kudrna D."/>
            <person name="Lee S."/>
            <person name="Talag J."/>
            <person name="Welchert J."/>
            <person name="Wing R.A."/>
        </authorList>
    </citation>
    <scope>NUCLEOTIDE SEQUENCE [LARGE SCALE GENOMIC DNA]</scope>
</reference>
<dbReference type="Pfam" id="PF07893">
    <property type="entry name" value="DUF1668"/>
    <property type="match status" value="1"/>
</dbReference>
<dbReference type="InterPro" id="IPR012871">
    <property type="entry name" value="DUF1668_ORYSA"/>
</dbReference>
<dbReference type="Proteomes" id="UP000026962">
    <property type="component" value="Chromosome 3"/>
</dbReference>
<feature type="compositionally biased region" description="Polar residues" evidence="1">
    <location>
        <begin position="1"/>
        <end position="12"/>
    </location>
</feature>
<feature type="compositionally biased region" description="Basic and acidic residues" evidence="1">
    <location>
        <begin position="25"/>
        <end position="37"/>
    </location>
</feature>
<proteinExistence type="predicted"/>
<reference evidence="2" key="1">
    <citation type="submission" date="2015-04" db="UniProtKB">
        <authorList>
            <consortium name="EnsemblPlants"/>
        </authorList>
    </citation>
    <scope>IDENTIFICATION</scope>
</reference>
<dbReference type="OMA" id="CEDMERT"/>
<accession>A0A0E0KAE4</accession>
<dbReference type="eggNOG" id="ENOG502R50Q">
    <property type="taxonomic scope" value="Eukaryota"/>
</dbReference>
<evidence type="ECO:0000313" key="2">
    <source>
        <dbReference type="EnsemblPlants" id="OPUNC03G07760.1"/>
    </source>
</evidence>
<sequence>MEARGQQWSANAGTRRGRINVKRHKSDDDGGELESRRPHSRRHRQRRRHLYIVLDDWSKGYSIYKVDVDGFDGDPDADLDDEAVRLPEPPVFRLETADYGRFGCFAAVGSRIFATHYSEETNARAPVLMFDTVTGGLTVGPGILAELCNLAEIFPAGDKMYAMNRSKMDVRGESRKYFEELAADGEGGWAWNSVRSPPFDVELTRCHAAHPDGRTVFFSAHGKGTYSFDAETGEWTRHGEWMLPFDGQAYYDG</sequence>
<dbReference type="PANTHER" id="PTHR33085:SF139">
    <property type="entry name" value="DUF1618 DOMAIN-CONTAINING PROTEIN"/>
    <property type="match status" value="1"/>
</dbReference>
<dbReference type="EnsemblPlants" id="OPUNC03G07760.1">
    <property type="protein sequence ID" value="OPUNC03G07760.1"/>
    <property type="gene ID" value="OPUNC03G07760"/>
</dbReference>
<evidence type="ECO:0000256" key="1">
    <source>
        <dbReference type="SAM" id="MobiDB-lite"/>
    </source>
</evidence>
<evidence type="ECO:0008006" key="4">
    <source>
        <dbReference type="Google" id="ProtNLM"/>
    </source>
</evidence>
<organism evidence="2">
    <name type="scientific">Oryza punctata</name>
    <name type="common">Red rice</name>
    <dbReference type="NCBI Taxonomy" id="4537"/>
    <lineage>
        <taxon>Eukaryota</taxon>
        <taxon>Viridiplantae</taxon>
        <taxon>Streptophyta</taxon>
        <taxon>Embryophyta</taxon>
        <taxon>Tracheophyta</taxon>
        <taxon>Spermatophyta</taxon>
        <taxon>Magnoliopsida</taxon>
        <taxon>Liliopsida</taxon>
        <taxon>Poales</taxon>
        <taxon>Poaceae</taxon>
        <taxon>BOP clade</taxon>
        <taxon>Oryzoideae</taxon>
        <taxon>Oryzeae</taxon>
        <taxon>Oryzinae</taxon>
        <taxon>Oryza</taxon>
    </lineage>
</organism>
<feature type="region of interest" description="Disordered" evidence="1">
    <location>
        <begin position="1"/>
        <end position="44"/>
    </location>
</feature>
<dbReference type="HOGENOM" id="CLU_1099993_0_0_1"/>
<keyword evidence="3" id="KW-1185">Reference proteome</keyword>